<gene>
    <name evidence="1" type="ORF">SAMN02927923_02153</name>
</gene>
<protein>
    <submittedName>
        <fullName evidence="1">Uncharacterized protein</fullName>
    </submittedName>
</protein>
<accession>A0A1G5I9C8</accession>
<reference evidence="1 2" key="1">
    <citation type="submission" date="2016-10" db="EMBL/GenBank/DDBJ databases">
        <authorList>
            <person name="de Groot N.N."/>
        </authorList>
    </citation>
    <scope>NUCLEOTIDE SEQUENCE [LARGE SCALE GENOMIC DNA]</scope>
    <source>
        <strain evidence="1 2">CGMCC 1.7666</strain>
    </source>
</reference>
<dbReference type="Proteomes" id="UP000199569">
    <property type="component" value="Unassembled WGS sequence"/>
</dbReference>
<proteinExistence type="predicted"/>
<evidence type="ECO:0000313" key="1">
    <source>
        <dbReference type="EMBL" id="SCY72624.1"/>
    </source>
</evidence>
<dbReference type="AlphaFoldDB" id="A0A1G5I9C8"/>
<organism evidence="1 2">
    <name type="scientific">Microvirga guangxiensis</name>
    <dbReference type="NCBI Taxonomy" id="549386"/>
    <lineage>
        <taxon>Bacteria</taxon>
        <taxon>Pseudomonadati</taxon>
        <taxon>Pseudomonadota</taxon>
        <taxon>Alphaproteobacteria</taxon>
        <taxon>Hyphomicrobiales</taxon>
        <taxon>Methylobacteriaceae</taxon>
        <taxon>Microvirga</taxon>
    </lineage>
</organism>
<name>A0A1G5I9C8_9HYPH</name>
<sequence>MRVFTCFYVRQMVYCSSVLNTLILAKIIPAKFRRNLSTGMDCHCGLLD</sequence>
<evidence type="ECO:0000313" key="2">
    <source>
        <dbReference type="Proteomes" id="UP000199569"/>
    </source>
</evidence>
<dbReference type="EMBL" id="FMVJ01000005">
    <property type="protein sequence ID" value="SCY72624.1"/>
    <property type="molecule type" value="Genomic_DNA"/>
</dbReference>
<keyword evidence="2" id="KW-1185">Reference proteome</keyword>